<proteinExistence type="predicted"/>
<dbReference type="Proteomes" id="UP001163324">
    <property type="component" value="Chromosome 3"/>
</dbReference>
<name>A0ACC0V6J6_9HYPO</name>
<comment type="caution">
    <text evidence="1">The sequence shown here is derived from an EMBL/GenBank/DDBJ whole genome shotgun (WGS) entry which is preliminary data.</text>
</comment>
<reference evidence="1" key="1">
    <citation type="submission" date="2022-10" db="EMBL/GenBank/DDBJ databases">
        <title>Complete Genome of Trichothecium roseum strain YXFP-22015, a Plant Pathogen Isolated from Citrus.</title>
        <authorList>
            <person name="Wang Y."/>
            <person name="Zhu L."/>
        </authorList>
    </citation>
    <scope>NUCLEOTIDE SEQUENCE</scope>
    <source>
        <strain evidence="1">YXFP-22015</strain>
    </source>
</reference>
<gene>
    <name evidence="1" type="ORF">N3K66_002919</name>
</gene>
<sequence>MGRDSAEVVNAVFEHLVLPPKVTESVEEEESLVRSSLGRHLRQACATFCGLFPRHPVWEGLHKTISTAVDLNQGFLDKHALMKAFREFCQEGNDGWLVLHLETQNAALIIYKSNMRNVPTVVFEAFRVSVPSATVLDTEHTLTRDFPDRAVSIPLHEMKKESFITALATFLEGASSETFDQFSSRGRKAGKDVVEIRDPAHPVLITNMLLSLLEGMGTAVNVTRTRKRTRDDTILSGPGAPWRRCPYWLVLQVSTQRFLYSFDVDEHTSGRLHYKFLMCVVLADFLEEGAGKLHPEKTLLLQKKLRRRLAKLEEERSTCTTERGDIYTRLFAATSKGFENILNTTKAQVGAAWESYKRSTIRRIPLLPERAPYEDTQLRLTNSRKFLRQLLTPTNQGHRPSPGHGLPSLEGSSISQIGSLSNQYGSLSRYAKNNADKVEAVSESSRRPSCEQMCIDAAESLMNYMTSANNAYNGDSLLMSRYLLSLFELWVTMDKAATKACPNLLDYHPIFVPEMLDPLCLLTDNEMARLQAVQKYINTRVQNHTSKSRHMLTDPKGSHAFPGILYVLSDMHTPVRSREKVIDMASAKSKEETFELLRERTENYDSYTQSIQDNVCCCSRYPDGRRDVRGCTRCYQWRCRKKLKIAIHEDFLPEGRRHRYAILLELQLPRYLDAYRSATWRLRLLGLQDKVGKSANPELILEDFENLKRFWSSNPRYAGLTLASEKKSFTQTHYNEMKLPKRPDEVTFAFGPSLRYYDKEFKIWVDDFTSKPSYRHLLGNILPKGIPDPYSSAEPSPNDEFHRPSSYEIVAKSQLCPLDMSIHELGAMQRLFSSRGRRWLVILVELASSNMNLSSEATMVLLNHMALQAGPAVYETGHLREAHTVLLDPSFCRKLHEKLQKRLDGLVASWREVHCMSILVTLSLRAYYICSPDCKAIFQSLLMQVRDITSAWITHLRGTIRSTDDAEVAKKYASYTLWAALLCRQTYAIWDDPHAGQCAADRNSQIQFFRASIALQESLLTSLDELPRLTRMMLIRDLIMAHDMRKIIKRWFRSDCTALEEAINETWTNTGASCARQYSTWNRLPQPSDKFWVVVDTTGGPEARLQVVHYHLLHGHLLIDGKAFSKLPLQMREDDSLKELFENRHLLTCPSSLQNMQYQLVTEVMGHTVHFGMRHGKVIIRAWHKGFLYEHVPRTVFKGGDSSQEMPDLPLDLLDECVHWLNLKTGQLEMRRKPDIWKHKASNWTLDVNHSCASRNTSGRNKYGKPKLGSRLVEPTSTVAKKVSVIFHGFEDTQRIIVFQPVSKRGNLTVEMKRLEISFSVNRRNILECRQLGVEIDPNQDIGTLYGLASHLVCRNMRNSSSRSVLVPDGEFSWQRKGIHVVVRISNTGTYARFFVDVVLGRLTCPPDLRLMYLKASLHALTSFPIADTLTQRTGTEQALDCLASSQSQPWEPLQDAPKKFLDLMRRLTPKRERYPPGIYTYQKVTWDSRLTMTIQHEGYDAMARQILRQSQQLEVFHREPSGTPHAPCFESTQICPMGLRGMIRRATYERHCVSCFSDTLKSARKTRTYAPSSEGEKLHGKETRVYKVVKQLLDKVHSGIDVQTLAKELGNKDIGGFDTEPATLSVPDLLSSDLFMSLGSYIETCRQCDPSSQHSFLFIISILAMRGDVSDALLAFLSALAICSKARNVDTPRYQVFRTFTYNEKPDMSLVERLILSNQAPIANRIKNNKQKGDVINRHKEAQLKEASTMAAKVISFWNASTYIEFTEDIISNFMLESIDASTVAHIDLNMASSTLGPALERLYQNMKLTEYLRQATDMVHEPTSQMRDLVHGWRIRVFDKSKQTVYEHSKSQYNIPELAILVASKRGPKDCGVPCDSAIDGQKRSGNDIGTGDIIKPAPVELGEGGTVLEQIANNLIESRQTLRSEYGRDLQRSIAALAQYQATAKDEYREIDRQEITAQLRTLLPEIQKRINGIQEAMASEERGYRWLGHDFLWPCTSMISLLSLLRGAGDQDLHDGMKRALVDLALAVTALQRLHRMHDAICQNDSKRLRDEQAYKGHTNWSPMEYPDWVLLEADNDLLIRETQVDVAEAIISPQSGTNSVLQMNMGQGKTSCILPMAIAVLADRQRLCRIIVPKALLFQTAQILQSRLGGLVGRTVSHIPFSRRSPCSEKDLAIFQDIHAEAMHTRGVVICLPEHILSFKMSGLQKLVDDQVPIAKRMVGIQSWLDDKCRDVMDESDFILSPKTQLIYPSGTALPVDGHPNRWHVIEELLSRVQEHLPTLQSKFKGRVEIIWRQKSFPIIHLVDAEVENALNELLIDDVCAGRLTRFRLAETATKKARKSLRDIIKGLHVPASAWENVKRHITDDVFGTKVLYLLRGLISQRILLLCLSKLWNVHFGLHPDRAPIAVPFEAKGVPSDTAEYGHPDTAIILTYLAFYQTGFTQDQMTQCLQYIMISDDPAARWEHILGGCDIPDAFQHWSLVNLDDGAQMEDLWSYIRFDKNVLNYYVQNFVFPRHAKQFGVKLQSSGWDIPLDDSRNPGAMTTGFSGTNDNKRILPETIQQDDLPSLLKTNAEVLGYLLEQRNNRCYKAVGSHGRYLTETELLELLCKQKIRVLIDSGSYILEMENHDVAAAWLKVDVRAKGAVYFDRDSRIMVRARFQKASIPLHSSSFADNLSECVVYIDQRHTRGTDLKLPLGAVGAVTLGLGQTKDQTVQAAMRLRQLGSTQSLAFVAPSEVYRSILDLRPLADASPGQPEAIGSADVVRWLIEQSCLANENAVGLRVAQGMDYCERMDALQTHGDYLENRKSMTKVLEKVQRQENQSLEALYGPQSGGFQSEMPRLAEYLDKLTLQKRQMETDGRSSTRPTALQEVEQEREVEFEVEEERQTQRPYYSEPLTYPGLHGSLLVFSRTGSMGTDGPFIQAFDFLGGTAIGSSCGIASTGSNLFVSEQFTKTVEKVAVKKATKMTAKKVAKKAAENEGKLMQAELRPVEWVLWCPEEEIAIVVIPEEAERLIPVLRNEESPRVWLLSYAPAVTKAMQPLSSTPYCFVPPRNTHEPLPTWLSVELNVFAGGLHFRYEEYKPLLSWLGVDDNGSPEGSDAGEGGAAGISSAKVQCKLPAALPLKFLLEWLTYRRQTEEILYTPMGFVCQRKPLQPDHQFFVARAAAAAGNGVMNRLAPGRAQTSDGDEDDDEDSDWEVDEDEVDGAGHGDEDLEEEL</sequence>
<keyword evidence="2" id="KW-1185">Reference proteome</keyword>
<evidence type="ECO:0000313" key="1">
    <source>
        <dbReference type="EMBL" id="KAI9901102.1"/>
    </source>
</evidence>
<protein>
    <submittedName>
        <fullName evidence="1">Uncharacterized protein</fullName>
    </submittedName>
</protein>
<accession>A0ACC0V6J6</accession>
<evidence type="ECO:0000313" key="2">
    <source>
        <dbReference type="Proteomes" id="UP001163324"/>
    </source>
</evidence>
<dbReference type="EMBL" id="CM047942">
    <property type="protein sequence ID" value="KAI9901102.1"/>
    <property type="molecule type" value="Genomic_DNA"/>
</dbReference>
<organism evidence="1 2">
    <name type="scientific">Trichothecium roseum</name>
    <dbReference type="NCBI Taxonomy" id="47278"/>
    <lineage>
        <taxon>Eukaryota</taxon>
        <taxon>Fungi</taxon>
        <taxon>Dikarya</taxon>
        <taxon>Ascomycota</taxon>
        <taxon>Pezizomycotina</taxon>
        <taxon>Sordariomycetes</taxon>
        <taxon>Hypocreomycetidae</taxon>
        <taxon>Hypocreales</taxon>
        <taxon>Hypocreales incertae sedis</taxon>
        <taxon>Trichothecium</taxon>
    </lineage>
</organism>